<proteinExistence type="predicted"/>
<dbReference type="Proteomes" id="UP000313359">
    <property type="component" value="Unassembled WGS sequence"/>
</dbReference>
<keyword evidence="2" id="KW-1185">Reference proteome</keyword>
<organism evidence="1 2">
    <name type="scientific">Lentinus tigrinus ALCF2SS1-6</name>
    <dbReference type="NCBI Taxonomy" id="1328759"/>
    <lineage>
        <taxon>Eukaryota</taxon>
        <taxon>Fungi</taxon>
        <taxon>Dikarya</taxon>
        <taxon>Basidiomycota</taxon>
        <taxon>Agaricomycotina</taxon>
        <taxon>Agaricomycetes</taxon>
        <taxon>Polyporales</taxon>
        <taxon>Polyporaceae</taxon>
        <taxon>Lentinus</taxon>
    </lineage>
</organism>
<evidence type="ECO:0000313" key="1">
    <source>
        <dbReference type="EMBL" id="RPD63047.1"/>
    </source>
</evidence>
<protein>
    <submittedName>
        <fullName evidence="1">Uncharacterized protein</fullName>
    </submittedName>
</protein>
<dbReference type="AlphaFoldDB" id="A0A5C2SII7"/>
<dbReference type="EMBL" id="ML122257">
    <property type="protein sequence ID" value="RPD63047.1"/>
    <property type="molecule type" value="Genomic_DNA"/>
</dbReference>
<gene>
    <name evidence="1" type="ORF">L227DRAFT_412568</name>
</gene>
<sequence length="100" mass="11004">MGQHPRGMGAGGKKAREIWWRAIALVLFPASVELVYYPPDASAAKPAWIRHDPSFLLLHIRKLAPRSHALRAGQSCAPRVSRSALPASFSDAVHKLQLNE</sequence>
<name>A0A5C2SII7_9APHY</name>
<evidence type="ECO:0000313" key="2">
    <source>
        <dbReference type="Proteomes" id="UP000313359"/>
    </source>
</evidence>
<reference evidence="1" key="1">
    <citation type="journal article" date="2018" name="Genome Biol. Evol.">
        <title>Genomics and development of Lentinus tigrinus, a white-rot wood-decaying mushroom with dimorphic fruiting bodies.</title>
        <authorList>
            <person name="Wu B."/>
            <person name="Xu Z."/>
            <person name="Knudson A."/>
            <person name="Carlson A."/>
            <person name="Chen N."/>
            <person name="Kovaka S."/>
            <person name="LaButti K."/>
            <person name="Lipzen A."/>
            <person name="Pennachio C."/>
            <person name="Riley R."/>
            <person name="Schakwitz W."/>
            <person name="Umezawa K."/>
            <person name="Ohm R.A."/>
            <person name="Grigoriev I.V."/>
            <person name="Nagy L.G."/>
            <person name="Gibbons J."/>
            <person name="Hibbett D."/>
        </authorList>
    </citation>
    <scope>NUCLEOTIDE SEQUENCE [LARGE SCALE GENOMIC DNA]</scope>
    <source>
        <strain evidence="1">ALCF2SS1-6</strain>
    </source>
</reference>
<accession>A0A5C2SII7</accession>